<evidence type="ECO:0000259" key="14">
    <source>
        <dbReference type="PROSITE" id="PS50011"/>
    </source>
</evidence>
<feature type="region of interest" description="Disordered" evidence="13">
    <location>
        <begin position="436"/>
        <end position="562"/>
    </location>
</feature>
<keyword evidence="7 12" id="KW-0547">Nucleotide-binding</keyword>
<feature type="domain" description="Protein kinase" evidence="14">
    <location>
        <begin position="730"/>
        <end position="1007"/>
    </location>
</feature>
<feature type="region of interest" description="Disordered" evidence="13">
    <location>
        <begin position="630"/>
        <end position="653"/>
    </location>
</feature>
<feature type="compositionally biased region" description="Low complexity" evidence="13">
    <location>
        <begin position="373"/>
        <end position="410"/>
    </location>
</feature>
<dbReference type="Pfam" id="PF00786">
    <property type="entry name" value="PBD"/>
    <property type="match status" value="1"/>
</dbReference>
<dbReference type="GO" id="GO:0004674">
    <property type="term" value="F:protein serine/threonine kinase activity"/>
    <property type="evidence" value="ECO:0007669"/>
    <property type="project" value="UniProtKB-KW"/>
</dbReference>
<dbReference type="Gene3D" id="1.10.510.10">
    <property type="entry name" value="Transferase(Phosphotransferase) domain 1"/>
    <property type="match status" value="1"/>
</dbReference>
<dbReference type="OMA" id="NDEMVMI"/>
<keyword evidence="6" id="KW-0808">Transferase</keyword>
<accession>W6UAY3</accession>
<dbReference type="SMART" id="SM00220">
    <property type="entry name" value="S_TKc"/>
    <property type="match status" value="1"/>
</dbReference>
<feature type="compositionally biased region" description="Low complexity" evidence="13">
    <location>
        <begin position="340"/>
        <end position="349"/>
    </location>
</feature>
<dbReference type="Pfam" id="PF00069">
    <property type="entry name" value="Pkinase"/>
    <property type="match status" value="1"/>
</dbReference>
<dbReference type="EMBL" id="APAU02000077">
    <property type="protein sequence ID" value="EUB57701.1"/>
    <property type="molecule type" value="Genomic_DNA"/>
</dbReference>
<evidence type="ECO:0000256" key="3">
    <source>
        <dbReference type="ARBA" id="ARBA00012513"/>
    </source>
</evidence>
<feature type="compositionally biased region" description="Polar residues" evidence="13">
    <location>
        <begin position="286"/>
        <end position="325"/>
    </location>
</feature>
<dbReference type="InterPro" id="IPR000095">
    <property type="entry name" value="CRIB_dom"/>
</dbReference>
<dbReference type="OrthoDB" id="2914378at2759"/>
<dbReference type="PROSITE" id="PS50011">
    <property type="entry name" value="PROTEIN_KINASE_DOM"/>
    <property type="match status" value="1"/>
</dbReference>
<comment type="catalytic activity">
    <reaction evidence="10">
        <text>L-threonyl-[protein] + ATP = O-phospho-L-threonyl-[protein] + ADP + H(+)</text>
        <dbReference type="Rhea" id="RHEA:46608"/>
        <dbReference type="Rhea" id="RHEA-COMP:11060"/>
        <dbReference type="Rhea" id="RHEA-COMP:11605"/>
        <dbReference type="ChEBI" id="CHEBI:15378"/>
        <dbReference type="ChEBI" id="CHEBI:30013"/>
        <dbReference type="ChEBI" id="CHEBI:30616"/>
        <dbReference type="ChEBI" id="CHEBI:61977"/>
        <dbReference type="ChEBI" id="CHEBI:456216"/>
        <dbReference type="EC" id="2.7.11.1"/>
    </reaction>
</comment>
<evidence type="ECO:0000256" key="1">
    <source>
        <dbReference type="ARBA" id="ARBA00004496"/>
    </source>
</evidence>
<keyword evidence="17" id="KW-1185">Reference proteome</keyword>
<feature type="region of interest" description="Disordered" evidence="13">
    <location>
        <begin position="666"/>
        <end position="705"/>
    </location>
</feature>
<sequence length="1028" mass="110557">MSTNTSNLNGSLVGYTEMSESTAVQRRLSTGTNAHLPAASSATFLYGNIGTSTPAPAPPVRSSSTLSLKGRMSDLDPDLVVVLGLRLLHQPNYVAVACTLPRTLLCAGLHLLKLFRLPLFNRSGSAEPSISGPTDVKHDLHVVFDHTIGDFLTEDEVSKQCYAFLLSKSQSLREEERPGMPPQWVQLLKSSNIPSSEQAKNPDLMLDVLQCYDESAKPKAKYMTNFSGVTSSSGSVDSMSQSSSTRCSTTTHQFSPPPPAPSSMSEGLHLLSDLPSSSTPPHHKFSTLSSPLSSFMPSNTTETSSFRGYSYNETSGAVTANSTCSTPPPMYSGSQRRTSDVVSTTATGTGVVGGRPPPPTPPHRTCSGGGGEAKQSQLQQQQSEREQSASSSAASCNASSVPSLPTTSGVSVGGGSSSFTSGCSFYYYSGSGDTSNSPTSACGFTAPAPPPPIPPHHVTTAPTASGTDPAATLRGSHHRSVPPAAAVTLVKGGLGGDVSEGEHRALSSTEDYPCSQTSHSQPQPPLPPPPPETSTSAEEECDDQDEEEEEQEESSEEENDEMVMITEMEVEEKEMSPDTVHNMSVELERRICLRDVSPVDSAIMDATATLLPPASKSAIENGGTLTNGHAKKHPIGNPENTVKPPPPSTNITQKPNSPVLTGITPAVHHFPNSPKLNHYYHNNTNSSHNQQHQHAAPRRRTNNNHHRLTDLQVYEKLRTIVSPGCPTDKYCVVEKIGQGASGVVCSGYEIATKKLVAIKKMNIAQQPKKELIINEILVMRANRQQNIVNFLDAYLVAPSPSTAMTTPVKSLNPSSNGNGGGSGEELWVVMEYLDGGSLTDVVTETCMEEGHIAAVCKEILQALQFLHANNVIHRDIKSDNILLGMDGSVKLTDFGFCAQLSNERMKRSTMVGTPYWMAPEVVTRRQYGYKVDIWSLGILAIEMVDGEPPYLTENPLRALYLIATIGKPEIKERDRLSATFLDFLDRCLEESVDKRATASELLQHPFITTQAKPLSSLIPLIQLSREQK</sequence>
<feature type="compositionally biased region" description="Basic residues" evidence="13">
    <location>
        <begin position="695"/>
        <end position="705"/>
    </location>
</feature>
<evidence type="ECO:0000256" key="8">
    <source>
        <dbReference type="ARBA" id="ARBA00022777"/>
    </source>
</evidence>
<feature type="region of interest" description="Disordered" evidence="13">
    <location>
        <begin position="229"/>
        <end position="415"/>
    </location>
</feature>
<dbReference type="SUPFAM" id="SSF56112">
    <property type="entry name" value="Protein kinase-like (PK-like)"/>
    <property type="match status" value="1"/>
</dbReference>
<keyword evidence="5" id="KW-0723">Serine/threonine-protein kinase</keyword>
<keyword evidence="4" id="KW-0963">Cytoplasm</keyword>
<evidence type="ECO:0000256" key="11">
    <source>
        <dbReference type="ARBA" id="ARBA00048679"/>
    </source>
</evidence>
<reference evidence="16 17" key="1">
    <citation type="journal article" date="2013" name="Nat. Genet.">
        <title>The genome of the hydatid tapeworm Echinococcus granulosus.</title>
        <authorList>
            <person name="Zheng H."/>
            <person name="Zhang W."/>
            <person name="Zhang L."/>
            <person name="Zhang Z."/>
            <person name="Li J."/>
            <person name="Lu G."/>
            <person name="Zhu Y."/>
            <person name="Wang Y."/>
            <person name="Huang Y."/>
            <person name="Liu J."/>
            <person name="Kang H."/>
            <person name="Chen J."/>
            <person name="Wang L."/>
            <person name="Chen A."/>
            <person name="Yu S."/>
            <person name="Gao Z."/>
            <person name="Jin L."/>
            <person name="Gu W."/>
            <person name="Wang Z."/>
            <person name="Zhao L."/>
            <person name="Shi B."/>
            <person name="Wen H."/>
            <person name="Lin R."/>
            <person name="Jones M.K."/>
            <person name="Brejova B."/>
            <person name="Vinar T."/>
            <person name="Zhao G."/>
            <person name="McManus D.P."/>
            <person name="Chen Z."/>
            <person name="Zhou Y."/>
            <person name="Wang S."/>
        </authorList>
    </citation>
    <scope>NUCLEOTIDE SEQUENCE [LARGE SCALE GENOMIC DNA]</scope>
</reference>
<feature type="domain" description="CRIB" evidence="15">
    <location>
        <begin position="130"/>
        <end position="143"/>
    </location>
</feature>
<feature type="compositionally biased region" description="Low complexity" evidence="13">
    <location>
        <begin position="677"/>
        <end position="694"/>
    </location>
</feature>
<protein>
    <recommendedName>
        <fullName evidence="3">non-specific serine/threonine protein kinase</fullName>
        <ecNumber evidence="3">2.7.11.1</ecNumber>
    </recommendedName>
</protein>
<evidence type="ECO:0000256" key="12">
    <source>
        <dbReference type="PROSITE-ProRule" id="PRU10141"/>
    </source>
</evidence>
<dbReference type="GO" id="GO:0005524">
    <property type="term" value="F:ATP binding"/>
    <property type="evidence" value="ECO:0007669"/>
    <property type="project" value="UniProtKB-UniRule"/>
</dbReference>
<dbReference type="Gene3D" id="3.90.810.10">
    <property type="entry name" value="CRIB domain"/>
    <property type="match status" value="1"/>
</dbReference>
<dbReference type="EC" id="2.7.11.1" evidence="3"/>
<dbReference type="STRING" id="6210.W6UAY3"/>
<evidence type="ECO:0000256" key="5">
    <source>
        <dbReference type="ARBA" id="ARBA00022527"/>
    </source>
</evidence>
<dbReference type="Gene3D" id="3.30.200.20">
    <property type="entry name" value="Phosphorylase Kinase, domain 1"/>
    <property type="match status" value="1"/>
</dbReference>
<organism evidence="16 17">
    <name type="scientific">Echinococcus granulosus</name>
    <name type="common">Hydatid tapeworm</name>
    <dbReference type="NCBI Taxonomy" id="6210"/>
    <lineage>
        <taxon>Eukaryota</taxon>
        <taxon>Metazoa</taxon>
        <taxon>Spiralia</taxon>
        <taxon>Lophotrochozoa</taxon>
        <taxon>Platyhelminthes</taxon>
        <taxon>Cestoda</taxon>
        <taxon>Eucestoda</taxon>
        <taxon>Cyclophyllidea</taxon>
        <taxon>Taeniidae</taxon>
        <taxon>Echinococcus</taxon>
        <taxon>Echinococcus granulosus group</taxon>
    </lineage>
</organism>
<name>W6UAY3_ECHGR</name>
<proteinExistence type="inferred from homology"/>
<dbReference type="PANTHER" id="PTHR45832:SF22">
    <property type="entry name" value="SERINE_THREONINE-PROTEIN KINASE SAMKA-RELATED"/>
    <property type="match status" value="1"/>
</dbReference>
<evidence type="ECO:0000259" key="15">
    <source>
        <dbReference type="PROSITE" id="PS50108"/>
    </source>
</evidence>
<comment type="subcellular location">
    <subcellularLocation>
        <location evidence="1">Cytoplasm</location>
    </subcellularLocation>
</comment>
<dbReference type="InterPro" id="IPR000719">
    <property type="entry name" value="Prot_kinase_dom"/>
</dbReference>
<dbReference type="CTD" id="36343157"/>
<dbReference type="InterPro" id="IPR008271">
    <property type="entry name" value="Ser/Thr_kinase_AS"/>
</dbReference>
<feature type="compositionally biased region" description="Pro residues" evidence="13">
    <location>
        <begin position="522"/>
        <end position="532"/>
    </location>
</feature>
<evidence type="ECO:0000313" key="16">
    <source>
        <dbReference type="EMBL" id="EUB57701.1"/>
    </source>
</evidence>
<evidence type="ECO:0000256" key="2">
    <source>
        <dbReference type="ARBA" id="ARBA00008874"/>
    </source>
</evidence>
<evidence type="ECO:0000256" key="6">
    <source>
        <dbReference type="ARBA" id="ARBA00022679"/>
    </source>
</evidence>
<dbReference type="PROSITE" id="PS00107">
    <property type="entry name" value="PROTEIN_KINASE_ATP"/>
    <property type="match status" value="1"/>
</dbReference>
<comment type="similarity">
    <text evidence="2">Belongs to the protein kinase superfamily. STE Ser/Thr protein kinase family. STE20 subfamily.</text>
</comment>
<feature type="compositionally biased region" description="Acidic residues" evidence="13">
    <location>
        <begin position="537"/>
        <end position="561"/>
    </location>
</feature>
<feature type="compositionally biased region" description="Low complexity" evidence="13">
    <location>
        <begin position="229"/>
        <end position="251"/>
    </location>
</feature>
<dbReference type="FunFam" id="1.10.510.10:FF:000011">
    <property type="entry name" value="Non-specific serine/threonine protein kinase"/>
    <property type="match status" value="1"/>
</dbReference>
<dbReference type="PROSITE" id="PS00108">
    <property type="entry name" value="PROTEIN_KINASE_ST"/>
    <property type="match status" value="1"/>
</dbReference>
<dbReference type="InterPro" id="IPR011009">
    <property type="entry name" value="Kinase-like_dom_sf"/>
</dbReference>
<dbReference type="AlphaFoldDB" id="W6UAY3"/>
<evidence type="ECO:0000256" key="9">
    <source>
        <dbReference type="ARBA" id="ARBA00022840"/>
    </source>
</evidence>
<dbReference type="InterPro" id="IPR051931">
    <property type="entry name" value="PAK3-like"/>
</dbReference>
<evidence type="ECO:0000313" key="17">
    <source>
        <dbReference type="Proteomes" id="UP000019149"/>
    </source>
</evidence>
<keyword evidence="9 12" id="KW-0067">ATP-binding</keyword>
<comment type="caution">
    <text evidence="16">The sequence shown here is derived from an EMBL/GenBank/DDBJ whole genome shotgun (WGS) entry which is preliminary data.</text>
</comment>
<dbReference type="RefSeq" id="XP_024348897.1">
    <property type="nucleotide sequence ID" value="XM_024496691.1"/>
</dbReference>
<dbReference type="GO" id="GO:0005737">
    <property type="term" value="C:cytoplasm"/>
    <property type="evidence" value="ECO:0007669"/>
    <property type="project" value="UniProtKB-SubCell"/>
</dbReference>
<dbReference type="KEGG" id="egl:EGR_07442"/>
<evidence type="ECO:0000256" key="4">
    <source>
        <dbReference type="ARBA" id="ARBA00022490"/>
    </source>
</evidence>
<keyword evidence="8 16" id="KW-0418">Kinase</keyword>
<evidence type="ECO:0000256" key="10">
    <source>
        <dbReference type="ARBA" id="ARBA00047899"/>
    </source>
</evidence>
<evidence type="ECO:0000256" key="13">
    <source>
        <dbReference type="SAM" id="MobiDB-lite"/>
    </source>
</evidence>
<comment type="catalytic activity">
    <reaction evidence="11">
        <text>L-seryl-[protein] + ATP = O-phospho-L-seryl-[protein] + ADP + H(+)</text>
        <dbReference type="Rhea" id="RHEA:17989"/>
        <dbReference type="Rhea" id="RHEA-COMP:9863"/>
        <dbReference type="Rhea" id="RHEA-COMP:11604"/>
        <dbReference type="ChEBI" id="CHEBI:15378"/>
        <dbReference type="ChEBI" id="CHEBI:29999"/>
        <dbReference type="ChEBI" id="CHEBI:30616"/>
        <dbReference type="ChEBI" id="CHEBI:83421"/>
        <dbReference type="ChEBI" id="CHEBI:456216"/>
        <dbReference type="EC" id="2.7.11.1"/>
    </reaction>
</comment>
<dbReference type="Proteomes" id="UP000019149">
    <property type="component" value="Unassembled WGS sequence"/>
</dbReference>
<dbReference type="PROSITE" id="PS50108">
    <property type="entry name" value="CRIB"/>
    <property type="match status" value="1"/>
</dbReference>
<gene>
    <name evidence="16" type="ORF">EGR_07442</name>
</gene>
<dbReference type="GO" id="GO:0106310">
    <property type="term" value="F:protein serine kinase activity"/>
    <property type="evidence" value="ECO:0007669"/>
    <property type="project" value="RHEA"/>
</dbReference>
<dbReference type="GeneID" id="36343157"/>
<feature type="binding site" evidence="12">
    <location>
        <position position="760"/>
    </location>
    <ligand>
        <name>ATP</name>
        <dbReference type="ChEBI" id="CHEBI:30616"/>
    </ligand>
</feature>
<dbReference type="PANTHER" id="PTHR45832">
    <property type="entry name" value="SERINE/THREONINE-PROTEIN KINASE SAMKA-RELATED-RELATED"/>
    <property type="match status" value="1"/>
</dbReference>
<feature type="compositionally biased region" description="Low complexity" evidence="13">
    <location>
        <begin position="262"/>
        <end position="280"/>
    </location>
</feature>
<dbReference type="InterPro" id="IPR017441">
    <property type="entry name" value="Protein_kinase_ATP_BS"/>
</dbReference>
<evidence type="ECO:0000256" key="7">
    <source>
        <dbReference type="ARBA" id="ARBA00022741"/>
    </source>
</evidence>
<dbReference type="InterPro" id="IPR036936">
    <property type="entry name" value="CRIB_dom_sf"/>
</dbReference>